<reference evidence="2" key="1">
    <citation type="submission" date="2020-08" db="EMBL/GenBank/DDBJ databases">
        <title>Multicomponent nature underlies the extraordinary mechanical properties of spider dragline silk.</title>
        <authorList>
            <person name="Kono N."/>
            <person name="Nakamura H."/>
            <person name="Mori M."/>
            <person name="Yoshida Y."/>
            <person name="Ohtoshi R."/>
            <person name="Malay A.D."/>
            <person name="Moran D.A.P."/>
            <person name="Tomita M."/>
            <person name="Numata K."/>
            <person name="Arakawa K."/>
        </authorList>
    </citation>
    <scope>NUCLEOTIDE SEQUENCE</scope>
</reference>
<dbReference type="OrthoDB" id="6432602at2759"/>
<comment type="caution">
    <text evidence="2">The sequence shown here is derived from an EMBL/GenBank/DDBJ whole genome shotgun (WGS) entry which is preliminary data.</text>
</comment>
<dbReference type="AlphaFoldDB" id="A0A8X6QCZ8"/>
<feature type="region of interest" description="Disordered" evidence="1">
    <location>
        <begin position="1"/>
        <end position="20"/>
    </location>
</feature>
<dbReference type="Proteomes" id="UP000887013">
    <property type="component" value="Unassembled WGS sequence"/>
</dbReference>
<evidence type="ECO:0000313" key="3">
    <source>
        <dbReference type="Proteomes" id="UP000887013"/>
    </source>
</evidence>
<feature type="compositionally biased region" description="Polar residues" evidence="1">
    <location>
        <begin position="1"/>
        <end position="10"/>
    </location>
</feature>
<accession>A0A8X6QCZ8</accession>
<name>A0A8X6QCZ8_NEPPI</name>
<organism evidence="2 3">
    <name type="scientific">Nephila pilipes</name>
    <name type="common">Giant wood spider</name>
    <name type="synonym">Nephila maculata</name>
    <dbReference type="NCBI Taxonomy" id="299642"/>
    <lineage>
        <taxon>Eukaryota</taxon>
        <taxon>Metazoa</taxon>
        <taxon>Ecdysozoa</taxon>
        <taxon>Arthropoda</taxon>
        <taxon>Chelicerata</taxon>
        <taxon>Arachnida</taxon>
        <taxon>Araneae</taxon>
        <taxon>Araneomorphae</taxon>
        <taxon>Entelegynae</taxon>
        <taxon>Araneoidea</taxon>
        <taxon>Nephilidae</taxon>
        <taxon>Nephila</taxon>
    </lineage>
</organism>
<gene>
    <name evidence="2" type="ORF">NPIL_380801</name>
</gene>
<evidence type="ECO:0000313" key="2">
    <source>
        <dbReference type="EMBL" id="GFU19921.1"/>
    </source>
</evidence>
<dbReference type="EMBL" id="BMAW01127139">
    <property type="protein sequence ID" value="GFU19921.1"/>
    <property type="molecule type" value="Genomic_DNA"/>
</dbReference>
<keyword evidence="3" id="KW-1185">Reference proteome</keyword>
<proteinExistence type="predicted"/>
<sequence length="112" mass="12698">MRLQNETQSVAGPPTQPQTRRELQKLLPTLSSEVDSMDLFLNLFECQMSLLDLDEDPRVPYLIGSLSSEVTSLISHETEKKCKIITLCFKKASLELAQIWTCDRNSNLIISI</sequence>
<evidence type="ECO:0000256" key="1">
    <source>
        <dbReference type="SAM" id="MobiDB-lite"/>
    </source>
</evidence>
<protein>
    <submittedName>
        <fullName evidence="2">Uncharacterized protein</fullName>
    </submittedName>
</protein>